<evidence type="ECO:0000256" key="3">
    <source>
        <dbReference type="ARBA" id="ARBA00022679"/>
    </source>
</evidence>
<reference evidence="4" key="1">
    <citation type="journal article" date="2014" name="Front. Microbiol.">
        <title>High frequency of phylogenetically diverse reductive dehalogenase-homologous genes in deep subseafloor sedimentary metagenomes.</title>
        <authorList>
            <person name="Kawai M."/>
            <person name="Futagami T."/>
            <person name="Toyoda A."/>
            <person name="Takaki Y."/>
            <person name="Nishi S."/>
            <person name="Hori S."/>
            <person name="Arai W."/>
            <person name="Tsubouchi T."/>
            <person name="Morono Y."/>
            <person name="Uchiyama I."/>
            <person name="Ito T."/>
            <person name="Fujiyama A."/>
            <person name="Inagaki F."/>
            <person name="Takami H."/>
        </authorList>
    </citation>
    <scope>NUCLEOTIDE SEQUENCE</scope>
    <source>
        <strain evidence="4">Expedition CK06-06</strain>
    </source>
</reference>
<dbReference type="InterPro" id="IPR038601">
    <property type="entry name" value="MttB-like_sf"/>
</dbReference>
<evidence type="ECO:0008006" key="5">
    <source>
        <dbReference type="Google" id="ProtNLM"/>
    </source>
</evidence>
<dbReference type="Gene3D" id="3.20.20.480">
    <property type="entry name" value="Trimethylamine methyltransferase-like"/>
    <property type="match status" value="1"/>
</dbReference>
<dbReference type="AlphaFoldDB" id="X0WX86"/>
<feature type="non-terminal residue" evidence="4">
    <location>
        <position position="1"/>
    </location>
</feature>
<evidence type="ECO:0000313" key="4">
    <source>
        <dbReference type="EMBL" id="GAG35559.1"/>
    </source>
</evidence>
<evidence type="ECO:0000256" key="1">
    <source>
        <dbReference type="ARBA" id="ARBA00007137"/>
    </source>
</evidence>
<dbReference type="Pfam" id="PF06253">
    <property type="entry name" value="MTTB"/>
    <property type="match status" value="1"/>
</dbReference>
<protein>
    <recommendedName>
        <fullName evidence="5">Trimethylamine methyltransferase</fullName>
    </recommendedName>
</protein>
<keyword evidence="2" id="KW-0489">Methyltransferase</keyword>
<keyword evidence="3" id="KW-0808">Transferase</keyword>
<sequence length="240" mass="26351">LTEEIIQKAIKTAPPSFKLYDVMGNQTHDFSDYNVYFTPGSTALNILDYKTGDMRKADTTDFIDFSKLISQLEHIASSSTAFITSGVCEKISDSYRLFLSLLYCEKPVVTGAFTIESFNVMKDFQLAVRGTQQALKEKPLTVFSCCPTSPLKWSEVTSQNLLDCSRYSIPVEFIAMPLSGFIAPVTLTGTLIQHTAETLSGIVISQLAHPGAPILYGGSPAVFDVRYETPPMGAVETMKT</sequence>
<comment type="caution">
    <text evidence="4">The sequence shown here is derived from an EMBL/GenBank/DDBJ whole genome shotgun (WGS) entry which is preliminary data.</text>
</comment>
<organism evidence="4">
    <name type="scientific">marine sediment metagenome</name>
    <dbReference type="NCBI Taxonomy" id="412755"/>
    <lineage>
        <taxon>unclassified sequences</taxon>
        <taxon>metagenomes</taxon>
        <taxon>ecological metagenomes</taxon>
    </lineage>
</organism>
<feature type="non-terminal residue" evidence="4">
    <location>
        <position position="240"/>
    </location>
</feature>
<dbReference type="InterPro" id="IPR010426">
    <property type="entry name" value="MTTB_MeTrfase"/>
</dbReference>
<dbReference type="GO" id="GO:0008168">
    <property type="term" value="F:methyltransferase activity"/>
    <property type="evidence" value="ECO:0007669"/>
    <property type="project" value="UniProtKB-KW"/>
</dbReference>
<accession>X0WX86</accession>
<dbReference type="GO" id="GO:0015948">
    <property type="term" value="P:methanogenesis"/>
    <property type="evidence" value="ECO:0007669"/>
    <property type="project" value="InterPro"/>
</dbReference>
<dbReference type="EMBL" id="BARS01049677">
    <property type="protein sequence ID" value="GAG35559.1"/>
    <property type="molecule type" value="Genomic_DNA"/>
</dbReference>
<evidence type="ECO:0000256" key="2">
    <source>
        <dbReference type="ARBA" id="ARBA00022603"/>
    </source>
</evidence>
<dbReference type="GO" id="GO:0032259">
    <property type="term" value="P:methylation"/>
    <property type="evidence" value="ECO:0007669"/>
    <property type="project" value="UniProtKB-KW"/>
</dbReference>
<gene>
    <name evidence="4" type="ORF">S01H1_74270</name>
</gene>
<comment type="similarity">
    <text evidence="1">Belongs to the trimethylamine methyltransferase family.</text>
</comment>
<name>X0WX86_9ZZZZ</name>
<proteinExistence type="inferred from homology"/>